<evidence type="ECO:0000313" key="3">
    <source>
        <dbReference type="Proteomes" id="UP000244989"/>
    </source>
</evidence>
<dbReference type="AlphaFoldDB" id="A0A2U1T519"/>
<feature type="transmembrane region" description="Helical" evidence="1">
    <location>
        <begin position="88"/>
        <end position="105"/>
    </location>
</feature>
<reference evidence="3" key="1">
    <citation type="submission" date="2018-04" db="EMBL/GenBank/DDBJ databases">
        <authorList>
            <person name="Liu S."/>
            <person name="Wang Z."/>
            <person name="Li J."/>
        </authorList>
    </citation>
    <scope>NUCLEOTIDE SEQUENCE [LARGE SCALE GENOMIC DNA]</scope>
    <source>
        <strain evidence="3">2189</strain>
    </source>
</reference>
<evidence type="ECO:0000313" key="2">
    <source>
        <dbReference type="EMBL" id="PWC01083.1"/>
    </source>
</evidence>
<keyword evidence="1" id="KW-0472">Membrane</keyword>
<dbReference type="Proteomes" id="UP000244989">
    <property type="component" value="Unassembled WGS sequence"/>
</dbReference>
<gene>
    <name evidence="2" type="ORF">DF222_09340</name>
</gene>
<evidence type="ECO:0000256" key="1">
    <source>
        <dbReference type="SAM" id="Phobius"/>
    </source>
</evidence>
<dbReference type="KEGG" id="cyz:C3B44_02825"/>
<feature type="transmembrane region" description="Helical" evidence="1">
    <location>
        <begin position="111"/>
        <end position="128"/>
    </location>
</feature>
<name>A0A2U1T519_9CORY</name>
<sequence length="141" mass="14504">MNASSRTVPVPLKFGAIIGLIQAGVAFAVAIYLTVMDLTNATTRNLESDAAAANWIGVGTAIFIFILFGTVAAGAISLLRGRGWGRTPLVMMNVLLVPVAVYMAMEGLWPLAVVVGLAALLGLGGVLHPQSSAYAAESYGA</sequence>
<keyword evidence="1" id="KW-0812">Transmembrane</keyword>
<organism evidence="2 3">
    <name type="scientific">Corynebacterium yudongzhengii</name>
    <dbReference type="NCBI Taxonomy" id="2080740"/>
    <lineage>
        <taxon>Bacteria</taxon>
        <taxon>Bacillati</taxon>
        <taxon>Actinomycetota</taxon>
        <taxon>Actinomycetes</taxon>
        <taxon>Mycobacteriales</taxon>
        <taxon>Corynebacteriaceae</taxon>
        <taxon>Corynebacterium</taxon>
    </lineage>
</organism>
<accession>A0A2U1T519</accession>
<comment type="caution">
    <text evidence="2">The sequence shown here is derived from an EMBL/GenBank/DDBJ whole genome shotgun (WGS) entry which is preliminary data.</text>
</comment>
<feature type="transmembrane region" description="Helical" evidence="1">
    <location>
        <begin position="55"/>
        <end position="76"/>
    </location>
</feature>
<dbReference type="EMBL" id="QEEZ01000019">
    <property type="protein sequence ID" value="PWC01083.1"/>
    <property type="molecule type" value="Genomic_DNA"/>
</dbReference>
<feature type="transmembrane region" description="Helical" evidence="1">
    <location>
        <begin position="12"/>
        <end position="35"/>
    </location>
</feature>
<dbReference type="OrthoDB" id="4775239at2"/>
<protein>
    <submittedName>
        <fullName evidence="2">Uncharacterized protein</fullName>
    </submittedName>
</protein>
<keyword evidence="1" id="KW-1133">Transmembrane helix</keyword>
<dbReference type="RefSeq" id="WP_108431039.1">
    <property type="nucleotide sequence ID" value="NZ_CP026947.1"/>
</dbReference>
<proteinExistence type="predicted"/>
<keyword evidence="3" id="KW-1185">Reference proteome</keyword>